<accession>A0ABY4SK11</accession>
<proteinExistence type="predicted"/>
<name>A0ABY4SK11_AQUTE</name>
<evidence type="ECO:0000313" key="2">
    <source>
        <dbReference type="Proteomes" id="UP001056201"/>
    </source>
</evidence>
<sequence length="577" mass="61901">MGYKGPLKLVTPHEFRARTSLALSARSGTTLAMDKAYDAYYAHRSSENADALYEALKAYRAAHGRYWNECERDVVSGGLLSYLFEEVNPNKLSAAKAAELDRRAADRIRNIEIPSARLGVLYFLANIKVELDPFTSVVESVSAAAGVVGVGLTTDISKTTSAADGTRAVFTAPVMGTAVKAEQLALAGKVAMHAGKAIVNVGQSPSAPPQPQPRSQYLPTTSAALFALSSSLSSNLDAGRYLRMAGTVALAAPVTLGALAVDAVRQLWDKVWGALSQVGQAIQRAWYRKGDLEAARYLGMLVKAAVRVAADLVMKNAVPFLGGAVDVATGLARSIGDACSRVRSWLDRRHLDLQAGHPAQIANAIESQMSKGVFRGLAEALVGAAKAAISVFLPGLGSLVSVIIGAVDWMVRIVSRLLEQSAIQRFLEDARRLYVLEKKQVQQVDGVYAGSKDSHRLINNSARFGAFFQRGCEASPLIPMLTLNSGLAGNWMTLLNLFTDDASPRMKANSGEQVLKADDYFGRLKRHGVDYMRQSGFRFMPLISHDTLMQGYLKHATGGGQMQGESLLGSVEALARA</sequence>
<protein>
    <submittedName>
        <fullName evidence="1">Uncharacterized protein</fullName>
    </submittedName>
</protein>
<organism evidence="1 2">
    <name type="scientific">Aquincola tertiaricarbonis</name>
    <dbReference type="NCBI Taxonomy" id="391953"/>
    <lineage>
        <taxon>Bacteria</taxon>
        <taxon>Pseudomonadati</taxon>
        <taxon>Pseudomonadota</taxon>
        <taxon>Betaproteobacteria</taxon>
        <taxon>Burkholderiales</taxon>
        <taxon>Sphaerotilaceae</taxon>
        <taxon>Aquincola</taxon>
    </lineage>
</organism>
<dbReference type="RefSeq" id="WP_250199542.1">
    <property type="nucleotide sequence ID" value="NZ_CP097636.1"/>
</dbReference>
<dbReference type="Proteomes" id="UP001056201">
    <property type="component" value="Chromosome 2"/>
</dbReference>
<reference evidence="1" key="1">
    <citation type="submission" date="2022-05" db="EMBL/GenBank/DDBJ databases">
        <title>An RpoN-dependent PEP-CTERM gene is involved in floc formation of an Aquincola tertiaricarbonis strain.</title>
        <authorList>
            <person name="Qiu D."/>
            <person name="Xia M."/>
        </authorList>
    </citation>
    <scope>NUCLEOTIDE SEQUENCE</scope>
    <source>
        <strain evidence="1">RN12</strain>
    </source>
</reference>
<keyword evidence="2" id="KW-1185">Reference proteome</keyword>
<evidence type="ECO:0000313" key="1">
    <source>
        <dbReference type="EMBL" id="URI11346.1"/>
    </source>
</evidence>
<dbReference type="EMBL" id="CP097636">
    <property type="protein sequence ID" value="URI11346.1"/>
    <property type="molecule type" value="Genomic_DNA"/>
</dbReference>
<gene>
    <name evidence="1" type="ORF">MW290_20575</name>
</gene>